<comment type="similarity">
    <text evidence="1">Belongs to the ATP-dependent AMP-binding enzyme family.</text>
</comment>
<dbReference type="Proteomes" id="UP000886885">
    <property type="component" value="Chromosome 5A"/>
</dbReference>
<dbReference type="PANTHER" id="PTHR43859:SF11">
    <property type="entry name" value="4-COUMARATE--COA LIGASE"/>
    <property type="match status" value="1"/>
</dbReference>
<accession>A0A8X7ZWN8</accession>
<keyword evidence="2" id="KW-0436">Ligase</keyword>
<keyword evidence="4" id="KW-0067">ATP-binding</keyword>
<evidence type="ECO:0000256" key="2">
    <source>
        <dbReference type="ARBA" id="ARBA00022598"/>
    </source>
</evidence>
<evidence type="ECO:0000313" key="5">
    <source>
        <dbReference type="EMBL" id="KAG6775622.1"/>
    </source>
</evidence>
<evidence type="ECO:0000256" key="1">
    <source>
        <dbReference type="ARBA" id="ARBA00006432"/>
    </source>
</evidence>
<dbReference type="GO" id="GO:0016874">
    <property type="term" value="F:ligase activity"/>
    <property type="evidence" value="ECO:0007669"/>
    <property type="project" value="UniProtKB-KW"/>
</dbReference>
<protein>
    <recommendedName>
        <fullName evidence="7">AMP-dependent synthetase/ligase domain-containing protein</fullName>
    </recommendedName>
</protein>
<evidence type="ECO:0000313" key="6">
    <source>
        <dbReference type="Proteomes" id="UP000886885"/>
    </source>
</evidence>
<keyword evidence="3" id="KW-0547">Nucleotide-binding</keyword>
<dbReference type="EMBL" id="JAAWWB010000009">
    <property type="protein sequence ID" value="KAG6775622.1"/>
    <property type="molecule type" value="Genomic_DNA"/>
</dbReference>
<organism evidence="5 6">
    <name type="scientific">Populus tomentosa</name>
    <name type="common">Chinese white poplar</name>
    <dbReference type="NCBI Taxonomy" id="118781"/>
    <lineage>
        <taxon>Eukaryota</taxon>
        <taxon>Viridiplantae</taxon>
        <taxon>Streptophyta</taxon>
        <taxon>Embryophyta</taxon>
        <taxon>Tracheophyta</taxon>
        <taxon>Spermatophyta</taxon>
        <taxon>Magnoliopsida</taxon>
        <taxon>eudicotyledons</taxon>
        <taxon>Gunneridae</taxon>
        <taxon>Pentapetalae</taxon>
        <taxon>rosids</taxon>
        <taxon>fabids</taxon>
        <taxon>Malpighiales</taxon>
        <taxon>Salicaceae</taxon>
        <taxon>Saliceae</taxon>
        <taxon>Populus</taxon>
    </lineage>
</organism>
<sequence length="96" mass="10766">MIHRGRGIIKCVNYNIPRETSEMEGIYHCPANYVPLSPISFLERAATVYGDKVSIVYGSNVRFSWKDTFDRCVKVASALVQLKICPGDIVSFALHT</sequence>
<gene>
    <name evidence="5" type="ORF">POTOM_019100</name>
</gene>
<comment type="caution">
    <text evidence="5">The sequence shown here is derived from an EMBL/GenBank/DDBJ whole genome shotgun (WGS) entry which is preliminary data.</text>
</comment>
<reference evidence="5" key="1">
    <citation type="journal article" date="2020" name="bioRxiv">
        <title>Hybrid origin of Populus tomentosa Carr. identified through genome sequencing and phylogenomic analysis.</title>
        <authorList>
            <person name="An X."/>
            <person name="Gao K."/>
            <person name="Chen Z."/>
            <person name="Li J."/>
            <person name="Yang X."/>
            <person name="Yang X."/>
            <person name="Zhou J."/>
            <person name="Guo T."/>
            <person name="Zhao T."/>
            <person name="Huang S."/>
            <person name="Miao D."/>
            <person name="Khan W.U."/>
            <person name="Rao P."/>
            <person name="Ye M."/>
            <person name="Lei B."/>
            <person name="Liao W."/>
            <person name="Wang J."/>
            <person name="Ji L."/>
            <person name="Li Y."/>
            <person name="Guo B."/>
            <person name="Mustafa N.S."/>
            <person name="Li S."/>
            <person name="Yun Q."/>
            <person name="Keller S.R."/>
            <person name="Mao J."/>
            <person name="Zhang R."/>
            <person name="Strauss S.H."/>
        </authorList>
    </citation>
    <scope>NUCLEOTIDE SEQUENCE</scope>
    <source>
        <strain evidence="5">GM15</strain>
        <tissue evidence="5">Leaf</tissue>
    </source>
</reference>
<proteinExistence type="inferred from homology"/>
<name>A0A8X7ZWN8_POPTO</name>
<dbReference type="GO" id="GO:0005524">
    <property type="term" value="F:ATP binding"/>
    <property type="evidence" value="ECO:0007669"/>
    <property type="project" value="UniProtKB-KW"/>
</dbReference>
<evidence type="ECO:0008006" key="7">
    <source>
        <dbReference type="Google" id="ProtNLM"/>
    </source>
</evidence>
<keyword evidence="6" id="KW-1185">Reference proteome</keyword>
<dbReference type="AlphaFoldDB" id="A0A8X7ZWN8"/>
<evidence type="ECO:0000256" key="4">
    <source>
        <dbReference type="ARBA" id="ARBA00022840"/>
    </source>
</evidence>
<dbReference type="PANTHER" id="PTHR43859">
    <property type="entry name" value="ACYL-ACTIVATING ENZYME"/>
    <property type="match status" value="1"/>
</dbReference>
<dbReference type="OrthoDB" id="10253115at2759"/>
<evidence type="ECO:0000256" key="3">
    <source>
        <dbReference type="ARBA" id="ARBA00022741"/>
    </source>
</evidence>